<dbReference type="STRING" id="1802060.A2957_00365"/>
<evidence type="ECO:0000313" key="2">
    <source>
        <dbReference type="Proteomes" id="UP000179072"/>
    </source>
</evidence>
<sequence>MLFALLFFSNKVKKGQQAFLIKLSSLESNKNITLRSPYQILIKDGLDATIEIPISKNLIKIDSDRIWIRAYVISKRYRTGVHFSNGSKEFFSYHSGDGKKQLLLSEVNIGHKKQTALLKIVTSETGDKNGDIIVGPIIISQPEANIDTLNLKDVLTASWARDNNPNKDFWFDRYVSQTNNFAVTIPNPNNSIWERFFGIGVNDRFSTGDYFCFPDDKILLRNAFNNETKWIYLGGLPWKKETIESRDALTVRFHYEGPILLGNHMSQENAQKLLHQFWPNGIPLPKNTHLNLTKTYTFKTDRDYADVHLEGKIQTSRNYLSTWIIEDTAYMDFNINNPFDVKSLLNGEQNKGGIIVYEKNSSFGKIPAFNGYLYRLRNGEKNLAISYESSQSDMRFLIPNVLTQYLIDQHGFFKKNNTIADEGEPNASKGEYWSLGAGFNFSNKGDLNKKYKMVFISGFDKPENIPISATKALRNGL</sequence>
<protein>
    <submittedName>
        <fullName evidence="1">Uncharacterized protein</fullName>
    </submittedName>
</protein>
<organism evidence="1 2">
    <name type="scientific">Candidatus Roizmanbacteria bacterium RIFCSPLOWO2_01_FULL_38_11</name>
    <dbReference type="NCBI Taxonomy" id="1802060"/>
    <lineage>
        <taxon>Bacteria</taxon>
        <taxon>Candidatus Roizmaniibacteriota</taxon>
    </lineage>
</organism>
<dbReference type="Proteomes" id="UP000179072">
    <property type="component" value="Unassembled WGS sequence"/>
</dbReference>
<name>A0A1F7IK35_9BACT</name>
<dbReference type="AlphaFoldDB" id="A0A1F7IK35"/>
<accession>A0A1F7IK35</accession>
<reference evidence="1 2" key="1">
    <citation type="journal article" date="2016" name="Nat. Commun.">
        <title>Thousands of microbial genomes shed light on interconnected biogeochemical processes in an aquifer system.</title>
        <authorList>
            <person name="Anantharaman K."/>
            <person name="Brown C.T."/>
            <person name="Hug L.A."/>
            <person name="Sharon I."/>
            <person name="Castelle C.J."/>
            <person name="Probst A.J."/>
            <person name="Thomas B.C."/>
            <person name="Singh A."/>
            <person name="Wilkins M.J."/>
            <person name="Karaoz U."/>
            <person name="Brodie E.L."/>
            <person name="Williams K.H."/>
            <person name="Hubbard S.S."/>
            <person name="Banfield J.F."/>
        </authorList>
    </citation>
    <scope>NUCLEOTIDE SEQUENCE [LARGE SCALE GENOMIC DNA]</scope>
</reference>
<comment type="caution">
    <text evidence="1">The sequence shown here is derived from an EMBL/GenBank/DDBJ whole genome shotgun (WGS) entry which is preliminary data.</text>
</comment>
<dbReference type="EMBL" id="MGAK01000032">
    <property type="protein sequence ID" value="OGK43724.1"/>
    <property type="molecule type" value="Genomic_DNA"/>
</dbReference>
<proteinExistence type="predicted"/>
<evidence type="ECO:0000313" key="1">
    <source>
        <dbReference type="EMBL" id="OGK43724.1"/>
    </source>
</evidence>
<gene>
    <name evidence="1" type="ORF">A2957_00365</name>
</gene>